<accession>A0ABT1EJ22</accession>
<evidence type="ECO:0000256" key="8">
    <source>
        <dbReference type="ARBA" id="ARBA00022967"/>
    </source>
</evidence>
<dbReference type="PROSITE" id="PS01229">
    <property type="entry name" value="COF_2"/>
    <property type="match status" value="1"/>
</dbReference>
<evidence type="ECO:0000256" key="2">
    <source>
        <dbReference type="ARBA" id="ARBA00006024"/>
    </source>
</evidence>
<dbReference type="EC" id="7.2.2.21" evidence="11"/>
<dbReference type="InterPro" id="IPR051014">
    <property type="entry name" value="Cation_Transport_ATPase_IB"/>
</dbReference>
<dbReference type="InterPro" id="IPR059000">
    <property type="entry name" value="ATPase_P-type_domA"/>
</dbReference>
<dbReference type="Pfam" id="PF00702">
    <property type="entry name" value="Hydrolase"/>
    <property type="match status" value="1"/>
</dbReference>
<evidence type="ECO:0000256" key="1">
    <source>
        <dbReference type="ARBA" id="ARBA00004141"/>
    </source>
</evidence>
<feature type="transmembrane region" description="Helical" evidence="13">
    <location>
        <begin position="342"/>
        <end position="368"/>
    </location>
</feature>
<dbReference type="PRINTS" id="PR00941">
    <property type="entry name" value="CDATPASE"/>
</dbReference>
<dbReference type="InterPro" id="IPR001757">
    <property type="entry name" value="P_typ_ATPase"/>
</dbReference>
<dbReference type="SUPFAM" id="SSF81653">
    <property type="entry name" value="Calcium ATPase, transduction domain A"/>
    <property type="match status" value="1"/>
</dbReference>
<keyword evidence="3" id="KW-0104">Cadmium</keyword>
<keyword evidence="8" id="KW-1278">Translocase</keyword>
<reference evidence="15 16" key="1">
    <citation type="journal article" date="2022" name="Genome Biol. Evol.">
        <title>Host diet, physiology and behaviors set the stage for Lachnospiraceae cladogenesis.</title>
        <authorList>
            <person name="Vera-Ponce De Leon A."/>
            <person name="Schneider M."/>
            <person name="Jahnes B.C."/>
            <person name="Sadowski V."/>
            <person name="Camuy-Velez L.A."/>
            <person name="Duan J."/>
            <person name="Sabree Z.L."/>
        </authorList>
    </citation>
    <scope>NUCLEOTIDE SEQUENCE [LARGE SCALE GENOMIC DNA]</scope>
    <source>
        <strain evidence="15 16">PAL227</strain>
    </source>
</reference>
<comment type="catalytic activity">
    <reaction evidence="12">
        <text>Cd(2+)(in) + ATP + H2O = Cd(2+)(out) + ADP + phosphate + H(+)</text>
        <dbReference type="Rhea" id="RHEA:12132"/>
        <dbReference type="ChEBI" id="CHEBI:15377"/>
        <dbReference type="ChEBI" id="CHEBI:15378"/>
        <dbReference type="ChEBI" id="CHEBI:30616"/>
        <dbReference type="ChEBI" id="CHEBI:43474"/>
        <dbReference type="ChEBI" id="CHEBI:48775"/>
        <dbReference type="ChEBI" id="CHEBI:456216"/>
        <dbReference type="EC" id="7.2.2.21"/>
    </reaction>
</comment>
<dbReference type="NCBIfam" id="TIGR01525">
    <property type="entry name" value="ATPase-IB_hvy"/>
    <property type="match status" value="1"/>
</dbReference>
<dbReference type="InterPro" id="IPR018303">
    <property type="entry name" value="ATPase_P-typ_P_site"/>
</dbReference>
<evidence type="ECO:0000256" key="9">
    <source>
        <dbReference type="ARBA" id="ARBA00022989"/>
    </source>
</evidence>
<dbReference type="InterPro" id="IPR036163">
    <property type="entry name" value="HMA_dom_sf"/>
</dbReference>
<keyword evidence="4 13" id="KW-0812">Transmembrane</keyword>
<keyword evidence="10 13" id="KW-0472">Membrane</keyword>
<keyword evidence="7 13" id="KW-0067">ATP-binding</keyword>
<dbReference type="PANTHER" id="PTHR48085:SF5">
    <property type="entry name" value="CADMIUM_ZINC-TRANSPORTING ATPASE HMA4-RELATED"/>
    <property type="match status" value="1"/>
</dbReference>
<keyword evidence="6 13" id="KW-0547">Nucleotide-binding</keyword>
<keyword evidence="13" id="KW-1003">Cell membrane</keyword>
<evidence type="ECO:0000313" key="15">
    <source>
        <dbReference type="EMBL" id="MCP1110696.1"/>
    </source>
</evidence>
<feature type="transmembrane region" description="Helical" evidence="13">
    <location>
        <begin position="317"/>
        <end position="336"/>
    </location>
</feature>
<evidence type="ECO:0000256" key="7">
    <source>
        <dbReference type="ARBA" id="ARBA00022840"/>
    </source>
</evidence>
<keyword evidence="16" id="KW-1185">Reference proteome</keyword>
<evidence type="ECO:0000256" key="11">
    <source>
        <dbReference type="ARBA" id="ARBA00039103"/>
    </source>
</evidence>
<dbReference type="SFLD" id="SFLDS00003">
    <property type="entry name" value="Haloacid_Dehalogenase"/>
    <property type="match status" value="1"/>
</dbReference>
<dbReference type="InterPro" id="IPR023299">
    <property type="entry name" value="ATPase_P-typ_cyto_dom_N"/>
</dbReference>
<proteinExistence type="inferred from homology"/>
<dbReference type="Pfam" id="PF00403">
    <property type="entry name" value="HMA"/>
    <property type="match status" value="1"/>
</dbReference>
<protein>
    <recommendedName>
        <fullName evidence="11">Cd(2+)-exporting ATPase</fullName>
        <ecNumber evidence="11">7.2.2.21</ecNumber>
    </recommendedName>
</protein>
<dbReference type="InterPro" id="IPR036412">
    <property type="entry name" value="HAD-like_sf"/>
</dbReference>
<dbReference type="InterPro" id="IPR027256">
    <property type="entry name" value="P-typ_ATPase_IB"/>
</dbReference>
<dbReference type="NCBIfam" id="TIGR01512">
    <property type="entry name" value="ATPase-IB2_Cd"/>
    <property type="match status" value="1"/>
</dbReference>
<evidence type="ECO:0000259" key="14">
    <source>
        <dbReference type="PROSITE" id="PS50846"/>
    </source>
</evidence>
<dbReference type="InterPro" id="IPR044492">
    <property type="entry name" value="P_typ_ATPase_HD_dom"/>
</dbReference>
<dbReference type="PROSITE" id="PS00154">
    <property type="entry name" value="ATPASE_E1_E2"/>
    <property type="match status" value="1"/>
</dbReference>
<dbReference type="SUPFAM" id="SSF56784">
    <property type="entry name" value="HAD-like"/>
    <property type="match status" value="1"/>
</dbReference>
<dbReference type="SFLD" id="SFLDG00002">
    <property type="entry name" value="C1.7:_P-type_atpase_like"/>
    <property type="match status" value="1"/>
</dbReference>
<feature type="transmembrane region" description="Helical" evidence="13">
    <location>
        <begin position="675"/>
        <end position="694"/>
    </location>
</feature>
<dbReference type="Pfam" id="PF00122">
    <property type="entry name" value="E1-E2_ATPase"/>
    <property type="match status" value="1"/>
</dbReference>
<gene>
    <name evidence="15" type="ORF">NK118_10575</name>
</gene>
<evidence type="ECO:0000256" key="3">
    <source>
        <dbReference type="ARBA" id="ARBA00022539"/>
    </source>
</evidence>
<dbReference type="InterPro" id="IPR006121">
    <property type="entry name" value="HMA_dom"/>
</dbReference>
<dbReference type="RefSeq" id="WP_262069575.1">
    <property type="nucleotide sequence ID" value="NZ_JAMXOC010000016.1"/>
</dbReference>
<feature type="transmembrane region" description="Helical" evidence="13">
    <location>
        <begin position="650"/>
        <end position="669"/>
    </location>
</feature>
<evidence type="ECO:0000313" key="16">
    <source>
        <dbReference type="Proteomes" id="UP001523565"/>
    </source>
</evidence>
<dbReference type="CDD" id="cd00371">
    <property type="entry name" value="HMA"/>
    <property type="match status" value="1"/>
</dbReference>
<dbReference type="PRINTS" id="PR00119">
    <property type="entry name" value="CATATPASE"/>
</dbReference>
<evidence type="ECO:0000256" key="5">
    <source>
        <dbReference type="ARBA" id="ARBA00022723"/>
    </source>
</evidence>
<dbReference type="Gene3D" id="2.70.150.10">
    <property type="entry name" value="Calcium-transporting ATPase, cytoplasmic transduction domain A"/>
    <property type="match status" value="1"/>
</dbReference>
<organism evidence="15 16">
    <name type="scientific">Ohessyouella blattaphilus</name>
    <dbReference type="NCBI Taxonomy" id="2949333"/>
    <lineage>
        <taxon>Bacteria</taxon>
        <taxon>Bacillati</taxon>
        <taxon>Bacillota</taxon>
        <taxon>Clostridia</taxon>
        <taxon>Lachnospirales</taxon>
        <taxon>Lachnospiraceae</taxon>
        <taxon>Ohessyouella</taxon>
    </lineage>
</organism>
<dbReference type="InterPro" id="IPR023214">
    <property type="entry name" value="HAD_sf"/>
</dbReference>
<comment type="caution">
    <text evidence="15">The sequence shown here is derived from an EMBL/GenBank/DDBJ whole genome shotgun (WGS) entry which is preliminary data.</text>
</comment>
<comment type="subcellular location">
    <subcellularLocation>
        <location evidence="13">Cell membrane</location>
    </subcellularLocation>
    <subcellularLocation>
        <location evidence="1">Membrane</location>
        <topology evidence="1">Multi-pass membrane protein</topology>
    </subcellularLocation>
</comment>
<dbReference type="EMBL" id="JAMZFV010000016">
    <property type="protein sequence ID" value="MCP1110696.1"/>
    <property type="molecule type" value="Genomic_DNA"/>
</dbReference>
<keyword evidence="5 13" id="KW-0479">Metal-binding</keyword>
<evidence type="ECO:0000256" key="10">
    <source>
        <dbReference type="ARBA" id="ARBA00023136"/>
    </source>
</evidence>
<dbReference type="InterPro" id="IPR023298">
    <property type="entry name" value="ATPase_P-typ_TM_dom_sf"/>
</dbReference>
<dbReference type="Gene3D" id="3.40.50.1000">
    <property type="entry name" value="HAD superfamily/HAD-like"/>
    <property type="match status" value="1"/>
</dbReference>
<dbReference type="InterPro" id="IPR008250">
    <property type="entry name" value="ATPase_P-typ_transduc_dom_A_sf"/>
</dbReference>
<dbReference type="PROSITE" id="PS50846">
    <property type="entry name" value="HMA_2"/>
    <property type="match status" value="1"/>
</dbReference>
<feature type="transmembrane region" description="Helical" evidence="13">
    <location>
        <begin position="92"/>
        <end position="108"/>
    </location>
</feature>
<evidence type="ECO:0000256" key="4">
    <source>
        <dbReference type="ARBA" id="ARBA00022692"/>
    </source>
</evidence>
<dbReference type="Proteomes" id="UP001523565">
    <property type="component" value="Unassembled WGS sequence"/>
</dbReference>
<dbReference type="SFLD" id="SFLDF00027">
    <property type="entry name" value="p-type_atpase"/>
    <property type="match status" value="1"/>
</dbReference>
<feature type="transmembrane region" description="Helical" evidence="13">
    <location>
        <begin position="114"/>
        <end position="133"/>
    </location>
</feature>
<dbReference type="Gene3D" id="3.40.1110.10">
    <property type="entry name" value="Calcium-transporting ATPase, cytoplasmic domain N"/>
    <property type="match status" value="1"/>
</dbReference>
<comment type="similarity">
    <text evidence="2 13">Belongs to the cation transport ATPase (P-type) (TC 3.A.3) family. Type IB subfamily.</text>
</comment>
<keyword evidence="9 13" id="KW-1133">Transmembrane helix</keyword>
<dbReference type="PANTHER" id="PTHR48085">
    <property type="entry name" value="CADMIUM/ZINC-TRANSPORTING ATPASE HMA2-RELATED"/>
    <property type="match status" value="1"/>
</dbReference>
<name>A0ABT1EJ22_9FIRM</name>
<dbReference type="Gene3D" id="3.30.70.100">
    <property type="match status" value="1"/>
</dbReference>
<evidence type="ECO:0000256" key="12">
    <source>
        <dbReference type="ARBA" id="ARBA00049338"/>
    </source>
</evidence>
<dbReference type="SUPFAM" id="SSF55008">
    <property type="entry name" value="HMA, heavy metal-associated domain"/>
    <property type="match status" value="1"/>
</dbReference>
<evidence type="ECO:0000256" key="6">
    <source>
        <dbReference type="ARBA" id="ARBA00022741"/>
    </source>
</evidence>
<dbReference type="SUPFAM" id="SSF81665">
    <property type="entry name" value="Calcium ATPase, transmembrane domain M"/>
    <property type="match status" value="1"/>
</dbReference>
<dbReference type="NCBIfam" id="TIGR01494">
    <property type="entry name" value="ATPase_P-type"/>
    <property type="match status" value="1"/>
</dbReference>
<evidence type="ECO:0000256" key="13">
    <source>
        <dbReference type="RuleBase" id="RU362081"/>
    </source>
</evidence>
<feature type="domain" description="HMA" evidence="14">
    <location>
        <begin position="1"/>
        <end position="67"/>
    </location>
</feature>
<sequence length="697" mass="74471">MKHTYAIENLDCAHCAAKVEEKIQALPQVKTASLTFATKKLTVESDEKKGLTKLLIDTANTVESGVNFTELEENKVVRKKKKSIFSEHGKEIAQLILGALLFVIGMLVGEAYPVPRLVIFMVAYLILGLEIVIQAAKNIAKGQVFDENFLMSLATIAACVIGDYPEAVGVMLFYRVGEFFQDLAVERSRSQIMEAVDLRPEVVLLVEEGDVREIPSESAKVGQILKVRPGDRIPLDGVVVSGESRIDTSPITGEPVPRSVGVGDELISGCINKQGVLTMKVEKPLSESMVTRILNSVENAAAMKPKMDKFITRFAKVYTPIVVAIALLTAIVPSLITGEWYHWVYTAITFLVISCPCALVLSVPLAFFSGIGAASKRGILLKGGLAIEGLDNVKAVVMDKTGTLTKGEFVVKEVKSYGKLSEKQILNIAANCEQSSTHPIAGSILVAASERHLQLVSPNRLEEISGKGVAAEFNEGTVLAGNAELLELYQVAVPAEVAELEGTVVLVAIAGRFEGAIVIDDTLKEDAKEAVAELHGQGLYTAMLTGDGESAAQAMGNRVGVKRIFSKLLPQDKLQRLGELRSEIGPVLFVGDGINDAPVLAGADVGAAMGAGADAAIEAADVVFMNNTVTAIPKAIRIAKATGMIAKQNVAIALLVKAIIMILGFLGFANMWLAVFADTGVALICVLNSVRILYKKF</sequence>